<sequence length="58" mass="6760">MVDIIFEAERSIRAKQAGYKKHKTKAASSNFDSGENRQRERFAPARRPWDNSQNPRPN</sequence>
<protein>
    <submittedName>
        <fullName evidence="2">Uncharacterized protein</fullName>
    </submittedName>
</protein>
<evidence type="ECO:0000256" key="1">
    <source>
        <dbReference type="SAM" id="MobiDB-lite"/>
    </source>
</evidence>
<dbReference type="Proteomes" id="UP000030645">
    <property type="component" value="Unassembled WGS sequence"/>
</dbReference>
<feature type="region of interest" description="Disordered" evidence="1">
    <location>
        <begin position="16"/>
        <end position="58"/>
    </location>
</feature>
<organism evidence="2 3">
    <name type="scientific">Morus notabilis</name>
    <dbReference type="NCBI Taxonomy" id="981085"/>
    <lineage>
        <taxon>Eukaryota</taxon>
        <taxon>Viridiplantae</taxon>
        <taxon>Streptophyta</taxon>
        <taxon>Embryophyta</taxon>
        <taxon>Tracheophyta</taxon>
        <taxon>Spermatophyta</taxon>
        <taxon>Magnoliopsida</taxon>
        <taxon>eudicotyledons</taxon>
        <taxon>Gunneridae</taxon>
        <taxon>Pentapetalae</taxon>
        <taxon>rosids</taxon>
        <taxon>fabids</taxon>
        <taxon>Rosales</taxon>
        <taxon>Moraceae</taxon>
        <taxon>Moreae</taxon>
        <taxon>Morus</taxon>
    </lineage>
</organism>
<evidence type="ECO:0000313" key="3">
    <source>
        <dbReference type="Proteomes" id="UP000030645"/>
    </source>
</evidence>
<proteinExistence type="predicted"/>
<dbReference type="AlphaFoldDB" id="W9RFG1"/>
<gene>
    <name evidence="2" type="ORF">L484_001817</name>
</gene>
<evidence type="ECO:0000313" key="2">
    <source>
        <dbReference type="EMBL" id="EXB68910.1"/>
    </source>
</evidence>
<feature type="compositionally biased region" description="Basic and acidic residues" evidence="1">
    <location>
        <begin position="34"/>
        <end position="49"/>
    </location>
</feature>
<keyword evidence="3" id="KW-1185">Reference proteome</keyword>
<reference evidence="3" key="1">
    <citation type="submission" date="2013-01" db="EMBL/GenBank/DDBJ databases">
        <title>Draft Genome Sequence of a Mulberry Tree, Morus notabilis C.K. Schneid.</title>
        <authorList>
            <person name="He N."/>
            <person name="Zhao S."/>
        </authorList>
    </citation>
    <scope>NUCLEOTIDE SEQUENCE</scope>
</reference>
<name>W9RFG1_9ROSA</name>
<accession>W9RFG1</accession>
<dbReference type="EMBL" id="KE344581">
    <property type="protein sequence ID" value="EXB68910.1"/>
    <property type="molecule type" value="Genomic_DNA"/>
</dbReference>